<evidence type="ECO:0000256" key="4">
    <source>
        <dbReference type="ARBA" id="ARBA00023136"/>
    </source>
</evidence>
<accession>A0A6A6V9G9</accession>
<dbReference type="InterPro" id="IPR052337">
    <property type="entry name" value="SAT4-like"/>
</dbReference>
<feature type="transmembrane region" description="Helical" evidence="6">
    <location>
        <begin position="106"/>
        <end position="126"/>
    </location>
</feature>
<evidence type="ECO:0000313" key="9">
    <source>
        <dbReference type="Proteomes" id="UP000799440"/>
    </source>
</evidence>
<dbReference type="Pfam" id="PF20684">
    <property type="entry name" value="Fung_rhodopsin"/>
    <property type="match status" value="1"/>
</dbReference>
<dbReference type="PANTHER" id="PTHR33048:SF47">
    <property type="entry name" value="INTEGRAL MEMBRANE PROTEIN-RELATED"/>
    <property type="match status" value="1"/>
</dbReference>
<comment type="subcellular location">
    <subcellularLocation>
        <location evidence="1">Membrane</location>
        <topology evidence="1">Multi-pass membrane protein</topology>
    </subcellularLocation>
</comment>
<proteinExistence type="inferred from homology"/>
<keyword evidence="9" id="KW-1185">Reference proteome</keyword>
<evidence type="ECO:0000256" key="3">
    <source>
        <dbReference type="ARBA" id="ARBA00022989"/>
    </source>
</evidence>
<dbReference type="Proteomes" id="UP000799440">
    <property type="component" value="Unassembled WGS sequence"/>
</dbReference>
<organism evidence="8 9">
    <name type="scientific">Sporormia fimetaria CBS 119925</name>
    <dbReference type="NCBI Taxonomy" id="1340428"/>
    <lineage>
        <taxon>Eukaryota</taxon>
        <taxon>Fungi</taxon>
        <taxon>Dikarya</taxon>
        <taxon>Ascomycota</taxon>
        <taxon>Pezizomycotina</taxon>
        <taxon>Dothideomycetes</taxon>
        <taxon>Pleosporomycetidae</taxon>
        <taxon>Pleosporales</taxon>
        <taxon>Sporormiaceae</taxon>
        <taxon>Sporormia</taxon>
    </lineage>
</organism>
<reference evidence="8" key="1">
    <citation type="journal article" date="2020" name="Stud. Mycol.">
        <title>101 Dothideomycetes genomes: a test case for predicting lifestyles and emergence of pathogens.</title>
        <authorList>
            <person name="Haridas S."/>
            <person name="Albert R."/>
            <person name="Binder M."/>
            <person name="Bloem J."/>
            <person name="Labutti K."/>
            <person name="Salamov A."/>
            <person name="Andreopoulos B."/>
            <person name="Baker S."/>
            <person name="Barry K."/>
            <person name="Bills G."/>
            <person name="Bluhm B."/>
            <person name="Cannon C."/>
            <person name="Castanera R."/>
            <person name="Culley D."/>
            <person name="Daum C."/>
            <person name="Ezra D."/>
            <person name="Gonzalez J."/>
            <person name="Henrissat B."/>
            <person name="Kuo A."/>
            <person name="Liang C."/>
            <person name="Lipzen A."/>
            <person name="Lutzoni F."/>
            <person name="Magnuson J."/>
            <person name="Mondo S."/>
            <person name="Nolan M."/>
            <person name="Ohm R."/>
            <person name="Pangilinan J."/>
            <person name="Park H.-J."/>
            <person name="Ramirez L."/>
            <person name="Alfaro M."/>
            <person name="Sun H."/>
            <person name="Tritt A."/>
            <person name="Yoshinaga Y."/>
            <person name="Zwiers L.-H."/>
            <person name="Turgeon B."/>
            <person name="Goodwin S."/>
            <person name="Spatafora J."/>
            <person name="Crous P."/>
            <person name="Grigoriev I."/>
        </authorList>
    </citation>
    <scope>NUCLEOTIDE SEQUENCE</scope>
    <source>
        <strain evidence="8">CBS 119925</strain>
    </source>
</reference>
<name>A0A6A6V9G9_9PLEO</name>
<protein>
    <recommendedName>
        <fullName evidence="7">Rhodopsin domain-containing protein</fullName>
    </recommendedName>
</protein>
<evidence type="ECO:0000256" key="2">
    <source>
        <dbReference type="ARBA" id="ARBA00022692"/>
    </source>
</evidence>
<evidence type="ECO:0000256" key="6">
    <source>
        <dbReference type="SAM" id="Phobius"/>
    </source>
</evidence>
<dbReference type="OrthoDB" id="444631at2759"/>
<evidence type="ECO:0000313" key="8">
    <source>
        <dbReference type="EMBL" id="KAF2746364.1"/>
    </source>
</evidence>
<dbReference type="InterPro" id="IPR049326">
    <property type="entry name" value="Rhodopsin_dom_fungi"/>
</dbReference>
<evidence type="ECO:0000256" key="1">
    <source>
        <dbReference type="ARBA" id="ARBA00004141"/>
    </source>
</evidence>
<feature type="transmembrane region" description="Helical" evidence="6">
    <location>
        <begin position="68"/>
        <end position="94"/>
    </location>
</feature>
<keyword evidence="3 6" id="KW-1133">Transmembrane helix</keyword>
<evidence type="ECO:0000259" key="7">
    <source>
        <dbReference type="Pfam" id="PF20684"/>
    </source>
</evidence>
<dbReference type="AlphaFoldDB" id="A0A6A6V9G9"/>
<dbReference type="EMBL" id="MU006578">
    <property type="protein sequence ID" value="KAF2746364.1"/>
    <property type="molecule type" value="Genomic_DNA"/>
</dbReference>
<keyword evidence="4 6" id="KW-0472">Membrane</keyword>
<evidence type="ECO:0000256" key="5">
    <source>
        <dbReference type="ARBA" id="ARBA00038359"/>
    </source>
</evidence>
<feature type="domain" description="Rhodopsin" evidence="7">
    <location>
        <begin position="4"/>
        <end position="238"/>
    </location>
</feature>
<feature type="transmembrane region" description="Helical" evidence="6">
    <location>
        <begin position="155"/>
        <end position="176"/>
    </location>
</feature>
<gene>
    <name evidence="8" type="ORF">M011DRAFT_502575</name>
</gene>
<feature type="transmembrane region" description="Helical" evidence="6">
    <location>
        <begin position="188"/>
        <end position="210"/>
    </location>
</feature>
<keyword evidence="2 6" id="KW-0812">Transmembrane</keyword>
<dbReference type="PANTHER" id="PTHR33048">
    <property type="entry name" value="PTH11-LIKE INTEGRAL MEMBRANE PROTEIN (AFU_ORTHOLOGUE AFUA_5G11245)"/>
    <property type="match status" value="1"/>
</dbReference>
<comment type="similarity">
    <text evidence="5">Belongs to the SAT4 family.</text>
</comment>
<sequence>MFAARIFIRLRCFGRLFWDDALVTFALLLSLMNTITWHIIAEPLFRWGLVASGKIQPSLTLMQDLEKFLVGGFVTMIGFITCVWVIKLAFMVFFHRLVVDIRHLRIQWWATLVYTILSGLACYTTLMPQCQVPPAERVIRNCFNDSALYWNYFSMWFNTAMDISSDCFIMAIPMVILWNIPVPLHKKLALAGIFSLVLFTIIAAVLRSALPLRYNSVTRDPGYPAWMYMWSSIEHNIGSYPNTAGLR</sequence>
<feature type="transmembrane region" description="Helical" evidence="6">
    <location>
        <begin position="21"/>
        <end position="40"/>
    </location>
</feature>
<dbReference type="GO" id="GO:0016020">
    <property type="term" value="C:membrane"/>
    <property type="evidence" value="ECO:0007669"/>
    <property type="project" value="UniProtKB-SubCell"/>
</dbReference>